<comment type="caution">
    <text evidence="2">The sequence shown here is derived from an EMBL/GenBank/DDBJ whole genome shotgun (WGS) entry which is preliminary data.</text>
</comment>
<gene>
    <name evidence="2" type="ORF">BJ554DRAFT_542</name>
</gene>
<dbReference type="Proteomes" id="UP000673691">
    <property type="component" value="Unassembled WGS sequence"/>
</dbReference>
<dbReference type="EMBL" id="JAEFCI010007357">
    <property type="protein sequence ID" value="KAG5459104.1"/>
    <property type="molecule type" value="Genomic_DNA"/>
</dbReference>
<evidence type="ECO:0000313" key="3">
    <source>
        <dbReference type="Proteomes" id="UP000673691"/>
    </source>
</evidence>
<dbReference type="AlphaFoldDB" id="A0A8H7ZTE2"/>
<feature type="compositionally biased region" description="Gly residues" evidence="1">
    <location>
        <begin position="221"/>
        <end position="232"/>
    </location>
</feature>
<proteinExistence type="predicted"/>
<protein>
    <submittedName>
        <fullName evidence="2">Uncharacterized protein</fullName>
    </submittedName>
</protein>
<feature type="compositionally biased region" description="Low complexity" evidence="1">
    <location>
        <begin position="172"/>
        <end position="190"/>
    </location>
</feature>
<feature type="compositionally biased region" description="Polar residues" evidence="1">
    <location>
        <begin position="201"/>
        <end position="212"/>
    </location>
</feature>
<feature type="compositionally biased region" description="Basic and acidic residues" evidence="1">
    <location>
        <begin position="89"/>
        <end position="102"/>
    </location>
</feature>
<reference evidence="2 3" key="1">
    <citation type="journal article" name="Sci. Rep.">
        <title>Genome-scale phylogenetic analyses confirm Olpidium as the closest living zoosporic fungus to the non-flagellated, terrestrial fungi.</title>
        <authorList>
            <person name="Chang Y."/>
            <person name="Rochon D."/>
            <person name="Sekimoto S."/>
            <person name="Wang Y."/>
            <person name="Chovatia M."/>
            <person name="Sandor L."/>
            <person name="Salamov A."/>
            <person name="Grigoriev I.V."/>
            <person name="Stajich J.E."/>
            <person name="Spatafora J.W."/>
        </authorList>
    </citation>
    <scope>NUCLEOTIDE SEQUENCE [LARGE SCALE GENOMIC DNA]</scope>
    <source>
        <strain evidence="2">S191</strain>
    </source>
</reference>
<organism evidence="2 3">
    <name type="scientific">Olpidium bornovanus</name>
    <dbReference type="NCBI Taxonomy" id="278681"/>
    <lineage>
        <taxon>Eukaryota</taxon>
        <taxon>Fungi</taxon>
        <taxon>Fungi incertae sedis</taxon>
        <taxon>Olpidiomycota</taxon>
        <taxon>Olpidiomycotina</taxon>
        <taxon>Olpidiomycetes</taxon>
        <taxon>Olpidiales</taxon>
        <taxon>Olpidiaceae</taxon>
        <taxon>Olpidium</taxon>
    </lineage>
</organism>
<keyword evidence="3" id="KW-1185">Reference proteome</keyword>
<evidence type="ECO:0000313" key="2">
    <source>
        <dbReference type="EMBL" id="KAG5459104.1"/>
    </source>
</evidence>
<feature type="region of interest" description="Disordered" evidence="1">
    <location>
        <begin position="44"/>
        <end position="325"/>
    </location>
</feature>
<accession>A0A8H7ZTE2</accession>
<feature type="compositionally biased region" description="Polar residues" evidence="1">
    <location>
        <begin position="44"/>
        <end position="57"/>
    </location>
</feature>
<sequence>MPVDSGLTQKLNDVVGSLLTDDPDQDVTHAAHAVIERINSGTSFLSNGSLQGLSTVDCTDREREEEEKGVLTGDGEDDDSGTRDSAGGNRKDIDDARHDLTRRLVGGKDSGKDRHLAYKLVPKKVSGATHKPRSGPQMPSGVQSGVGAKLAVPSSLAAAPQKGRERHGSTGGATSPSSSANSLTPASLSLQSCRPRGRSAGTPQAPGQQRSLKSPAEATSSGGGGGGGGPSSTGGAAKPAARWSTPTSPAAGSAVPGLSFVPSAALRRKSDTPARGPTRAVPPLTASTSPRSSENKLHAASAATNASPVSPIPRLRNAAKALPPL</sequence>
<name>A0A8H7ZTE2_9FUNG</name>
<feature type="compositionally biased region" description="Basic and acidic residues" evidence="1">
    <location>
        <begin position="58"/>
        <end position="69"/>
    </location>
</feature>
<evidence type="ECO:0000256" key="1">
    <source>
        <dbReference type="SAM" id="MobiDB-lite"/>
    </source>
</evidence>